<evidence type="ECO:0000313" key="1">
    <source>
        <dbReference type="EMBL" id="KAF6269420.1"/>
    </source>
</evidence>
<dbReference type="PANTHER" id="PTHR45913:SF19">
    <property type="entry name" value="LOW QUALITY PROTEIN: ZINC FINGER BED DOMAIN-CONTAINING PROTEIN 5-LIKE"/>
    <property type="match status" value="1"/>
</dbReference>
<comment type="caution">
    <text evidence="1">The sequence shown here is derived from an EMBL/GenBank/DDBJ whole genome shotgun (WGS) entry which is preliminary data.</text>
</comment>
<organism evidence="1 2">
    <name type="scientific">Myotis myotis</name>
    <name type="common">Greater mouse-eared bat</name>
    <name type="synonym">Vespertilio myotis</name>
    <dbReference type="NCBI Taxonomy" id="51298"/>
    <lineage>
        <taxon>Eukaryota</taxon>
        <taxon>Metazoa</taxon>
        <taxon>Chordata</taxon>
        <taxon>Craniata</taxon>
        <taxon>Vertebrata</taxon>
        <taxon>Euteleostomi</taxon>
        <taxon>Mammalia</taxon>
        <taxon>Eutheria</taxon>
        <taxon>Laurasiatheria</taxon>
        <taxon>Chiroptera</taxon>
        <taxon>Yangochiroptera</taxon>
        <taxon>Vespertilionidae</taxon>
        <taxon>Myotis</taxon>
    </lineage>
</organism>
<dbReference type="PANTHER" id="PTHR45913">
    <property type="entry name" value="EPM2A-INTERACTING PROTEIN 1"/>
    <property type="match status" value="1"/>
</dbReference>
<dbReference type="Proteomes" id="UP000527355">
    <property type="component" value="Unassembled WGS sequence"/>
</dbReference>
<reference evidence="1 2" key="1">
    <citation type="journal article" date="2020" name="Nature">
        <title>Six reference-quality genomes reveal evolution of bat adaptations.</title>
        <authorList>
            <person name="Jebb D."/>
            <person name="Huang Z."/>
            <person name="Pippel M."/>
            <person name="Hughes G.M."/>
            <person name="Lavrichenko K."/>
            <person name="Devanna P."/>
            <person name="Winkler S."/>
            <person name="Jermiin L.S."/>
            <person name="Skirmuntt E.C."/>
            <person name="Katzourakis A."/>
            <person name="Burkitt-Gray L."/>
            <person name="Ray D.A."/>
            <person name="Sullivan K.A.M."/>
            <person name="Roscito J.G."/>
            <person name="Kirilenko B.M."/>
            <person name="Davalos L.M."/>
            <person name="Corthals A.P."/>
            <person name="Power M.L."/>
            <person name="Jones G."/>
            <person name="Ransome R.D."/>
            <person name="Dechmann D.K.N."/>
            <person name="Locatelli A.G."/>
            <person name="Puechmaille S.J."/>
            <person name="Fedrigo O."/>
            <person name="Jarvis E.D."/>
            <person name="Hiller M."/>
            <person name="Vernes S.C."/>
            <person name="Myers E.W."/>
            <person name="Teeling E.C."/>
        </authorList>
    </citation>
    <scope>NUCLEOTIDE SEQUENCE [LARGE SCALE GENOMIC DNA]</scope>
    <source>
        <strain evidence="1">MMyoMyo1</strain>
        <tissue evidence="1">Flight muscle</tissue>
    </source>
</reference>
<evidence type="ECO:0008006" key="3">
    <source>
        <dbReference type="Google" id="ProtNLM"/>
    </source>
</evidence>
<sequence>MLQACEEVLGKQAVQKLKAIPISANTVKRRIEDMAEDIENQVIKMVKNLPFYSIQPESMDVSNKALLLCFVRDECKGELQEELLCSLNLPGGTTSSEIFEALNSYSLEHGTEWKKCIGICTDGAANVTGHLSGIVAKVKNVGSPRHFVYTLHYT</sequence>
<dbReference type="AlphaFoldDB" id="A0A7J7QZU3"/>
<protein>
    <recommendedName>
        <fullName evidence="3">Zinc finger BED-type containing 5</fullName>
    </recommendedName>
</protein>
<evidence type="ECO:0000313" key="2">
    <source>
        <dbReference type="Proteomes" id="UP000527355"/>
    </source>
</evidence>
<gene>
    <name evidence="1" type="ORF">mMyoMyo1_011245</name>
</gene>
<name>A0A7J7QZU3_MYOMY</name>
<proteinExistence type="predicted"/>
<keyword evidence="2" id="KW-1185">Reference proteome</keyword>
<dbReference type="EMBL" id="JABWUV010000043">
    <property type="protein sequence ID" value="KAF6269420.1"/>
    <property type="molecule type" value="Genomic_DNA"/>
</dbReference>
<accession>A0A7J7QZU3</accession>